<evidence type="ECO:0000256" key="7">
    <source>
        <dbReference type="ARBA" id="ARBA00023136"/>
    </source>
</evidence>
<name>A0A0M2K2H8_9MYCO</name>
<dbReference type="AlphaFoldDB" id="A0A0M2K2H8"/>
<evidence type="ECO:0000256" key="2">
    <source>
        <dbReference type="ARBA" id="ARBA00022448"/>
    </source>
</evidence>
<dbReference type="GO" id="GO:0005886">
    <property type="term" value="C:plasma membrane"/>
    <property type="evidence" value="ECO:0007669"/>
    <property type="project" value="UniProtKB-SubCell"/>
</dbReference>
<dbReference type="GO" id="GO:0016887">
    <property type="term" value="F:ATP hydrolysis activity"/>
    <property type="evidence" value="ECO:0007669"/>
    <property type="project" value="InterPro"/>
</dbReference>
<dbReference type="OrthoDB" id="9804819at2"/>
<dbReference type="SUPFAM" id="SSF52540">
    <property type="entry name" value="P-loop containing nucleoside triphosphate hydrolases"/>
    <property type="match status" value="1"/>
</dbReference>
<comment type="caution">
    <text evidence="10">The sequence shown here is derived from an EMBL/GenBank/DDBJ whole genome shotgun (WGS) entry which is preliminary data.</text>
</comment>
<evidence type="ECO:0000256" key="4">
    <source>
        <dbReference type="ARBA" id="ARBA00022741"/>
    </source>
</evidence>
<evidence type="ECO:0000313" key="12">
    <source>
        <dbReference type="Proteomes" id="UP000034150"/>
    </source>
</evidence>
<evidence type="ECO:0000256" key="5">
    <source>
        <dbReference type="ARBA" id="ARBA00022840"/>
    </source>
</evidence>
<reference evidence="11 13" key="2">
    <citation type="submission" date="2019-01" db="EMBL/GenBank/DDBJ databases">
        <title>High-quality-draft genome sequences of five non-tuberculosis mycobacteriaceae isolated from a nosocomial environment.</title>
        <authorList>
            <person name="Tiago I."/>
            <person name="Alarico S."/>
            <person name="Pereira S.G."/>
            <person name="Coelho C."/>
            <person name="Maranha A."/>
            <person name="Empadinhas N."/>
        </authorList>
    </citation>
    <scope>NUCLEOTIDE SEQUENCE [LARGE SCALE GENOMIC DNA]</scope>
    <source>
        <strain evidence="11 13">22DIII</strain>
    </source>
</reference>
<dbReference type="GO" id="GO:0055085">
    <property type="term" value="P:transmembrane transport"/>
    <property type="evidence" value="ECO:0007669"/>
    <property type="project" value="UniProtKB-ARBA"/>
</dbReference>
<keyword evidence="3" id="KW-1003">Cell membrane</keyword>
<keyword evidence="5 10" id="KW-0067">ATP-binding</keyword>
<dbReference type="EMBL" id="LAUZ02000017">
    <property type="protein sequence ID" value="KKF03114.1"/>
    <property type="molecule type" value="Genomic_DNA"/>
</dbReference>
<dbReference type="PROSITE" id="PS00211">
    <property type="entry name" value="ABC_TRANSPORTER_1"/>
    <property type="match status" value="1"/>
</dbReference>
<keyword evidence="6" id="KW-1278">Translocase</keyword>
<dbReference type="InterPro" id="IPR027417">
    <property type="entry name" value="P-loop_NTPase"/>
</dbReference>
<dbReference type="CDD" id="cd03230">
    <property type="entry name" value="ABC_DR_subfamily_A"/>
    <property type="match status" value="1"/>
</dbReference>
<evidence type="ECO:0000313" key="10">
    <source>
        <dbReference type="EMBL" id="KKF03114.1"/>
    </source>
</evidence>
<dbReference type="PROSITE" id="PS50893">
    <property type="entry name" value="ABC_TRANSPORTER_2"/>
    <property type="match status" value="1"/>
</dbReference>
<dbReference type="PANTHER" id="PTHR42711:SF16">
    <property type="entry name" value="ABC TRANSPORTER ATP-BINDING PROTEIN"/>
    <property type="match status" value="1"/>
</dbReference>
<dbReference type="SMART" id="SM00382">
    <property type="entry name" value="AAA"/>
    <property type="match status" value="1"/>
</dbReference>
<keyword evidence="12" id="KW-1185">Reference proteome</keyword>
<evidence type="ECO:0000256" key="1">
    <source>
        <dbReference type="ARBA" id="ARBA00004202"/>
    </source>
</evidence>
<dbReference type="FunFam" id="3.40.50.300:FF:000589">
    <property type="entry name" value="ABC transporter, ATP-binding subunit"/>
    <property type="match status" value="1"/>
</dbReference>
<dbReference type="PANTHER" id="PTHR42711">
    <property type="entry name" value="ABC TRANSPORTER ATP-BINDING PROTEIN"/>
    <property type="match status" value="1"/>
</dbReference>
<dbReference type="Gene3D" id="3.40.50.300">
    <property type="entry name" value="P-loop containing nucleotide triphosphate hydrolases"/>
    <property type="match status" value="1"/>
</dbReference>
<evidence type="ECO:0000313" key="11">
    <source>
        <dbReference type="EMBL" id="TDL05794.1"/>
    </source>
</evidence>
<dbReference type="GO" id="GO:0046677">
    <property type="term" value="P:response to antibiotic"/>
    <property type="evidence" value="ECO:0007669"/>
    <property type="project" value="UniProtKB-KW"/>
</dbReference>
<dbReference type="InterPro" id="IPR017871">
    <property type="entry name" value="ABC_transporter-like_CS"/>
</dbReference>
<evidence type="ECO:0000256" key="8">
    <source>
        <dbReference type="ARBA" id="ARBA00023251"/>
    </source>
</evidence>
<accession>A0A0M2K2H8</accession>
<dbReference type="EMBL" id="SDLP01000006">
    <property type="protein sequence ID" value="TDL05794.1"/>
    <property type="molecule type" value="Genomic_DNA"/>
</dbReference>
<keyword evidence="2" id="KW-0813">Transport</keyword>
<evidence type="ECO:0000256" key="3">
    <source>
        <dbReference type="ARBA" id="ARBA00022475"/>
    </source>
</evidence>
<evidence type="ECO:0000313" key="13">
    <source>
        <dbReference type="Proteomes" id="UP000294952"/>
    </source>
</evidence>
<dbReference type="STRING" id="1807.MOBUDSM44075_00692"/>
<keyword evidence="8" id="KW-0046">Antibiotic resistance</keyword>
<feature type="domain" description="ABC transporter" evidence="9">
    <location>
        <begin position="12"/>
        <end position="237"/>
    </location>
</feature>
<dbReference type="Pfam" id="PF00005">
    <property type="entry name" value="ABC_tran"/>
    <property type="match status" value="1"/>
</dbReference>
<dbReference type="InterPro" id="IPR003439">
    <property type="entry name" value="ABC_transporter-like_ATP-bd"/>
</dbReference>
<dbReference type="GO" id="GO:0005524">
    <property type="term" value="F:ATP binding"/>
    <property type="evidence" value="ECO:0007669"/>
    <property type="project" value="UniProtKB-KW"/>
</dbReference>
<dbReference type="InterPro" id="IPR003593">
    <property type="entry name" value="AAA+_ATPase"/>
</dbReference>
<dbReference type="Proteomes" id="UP000034150">
    <property type="component" value="Unassembled WGS sequence"/>
</dbReference>
<dbReference type="InterPro" id="IPR050763">
    <property type="entry name" value="ABC_transporter_ATP-binding"/>
</dbReference>
<organism evidence="10 12">
    <name type="scientific">Mycolicibacterium obuense</name>
    <dbReference type="NCBI Taxonomy" id="1807"/>
    <lineage>
        <taxon>Bacteria</taxon>
        <taxon>Bacillati</taxon>
        <taxon>Actinomycetota</taxon>
        <taxon>Actinomycetes</taxon>
        <taxon>Mycobacteriales</taxon>
        <taxon>Mycobacteriaceae</taxon>
        <taxon>Mycolicibacterium</taxon>
    </lineage>
</organism>
<evidence type="ECO:0000259" key="9">
    <source>
        <dbReference type="PROSITE" id="PS50893"/>
    </source>
</evidence>
<gene>
    <name evidence="11" type="ORF">EUA04_19885</name>
    <name evidence="10" type="ORF">WN67_04850</name>
</gene>
<dbReference type="Proteomes" id="UP000294952">
    <property type="component" value="Unassembled WGS sequence"/>
</dbReference>
<protein>
    <submittedName>
        <fullName evidence="10 11">ABC transporter ATP-binding protein</fullName>
    </submittedName>
</protein>
<evidence type="ECO:0000256" key="6">
    <source>
        <dbReference type="ARBA" id="ARBA00022967"/>
    </source>
</evidence>
<sequence>MSVTSRSGAAPVRLRGVTKRYGATVAVSELDLEVGAAEIFALLGPNGAGKTTTVEMCEGFARPDAGSIEILGLDPVADNAEVRARTGVMLQGGGAYPAARAGEMLRLVASYAANPLDPAWLLDTLGLTDSARTTYRRLSGGQQQRLALACAVVGRPELVFLDEPTAGMDAHARLVVWELIDALRRDGVTVVLTTHQLTEAEELADHILIIDRGQAVAGGTPAELMRSGAENQLRFRAPRMLDLSLLIAALPESYRATETSPGEYLIEGRIDPQVLATVTAWCARLDVLATDMRVEQRSLEDVFLDVTGRELRQ</sequence>
<keyword evidence="4" id="KW-0547">Nucleotide-binding</keyword>
<keyword evidence="7" id="KW-0472">Membrane</keyword>
<comment type="subcellular location">
    <subcellularLocation>
        <location evidence="1">Cell membrane</location>
        <topology evidence="1">Peripheral membrane protein</topology>
    </subcellularLocation>
</comment>
<proteinExistence type="predicted"/>
<reference evidence="10 12" key="1">
    <citation type="submission" date="2015-04" db="EMBL/GenBank/DDBJ databases">
        <title>Genome sequence of Mycobacterium obuense UC1.</title>
        <authorList>
            <person name="Greninger A.L."/>
            <person name="Cunningham G."/>
            <person name="Chiu C.Y."/>
            <person name="Miller S."/>
        </authorList>
    </citation>
    <scope>NUCLEOTIDE SEQUENCE [LARGE SCALE GENOMIC DNA]</scope>
    <source>
        <strain evidence="10 12">UC1</strain>
    </source>
</reference>
<dbReference type="PATRIC" id="fig|1807.13.peg.1993"/>